<reference evidence="2" key="1">
    <citation type="journal article" date="2014" name="Front. Microbiol.">
        <title>High frequency of phylogenetically diverse reductive dehalogenase-homologous genes in deep subseafloor sedimentary metagenomes.</title>
        <authorList>
            <person name="Kawai M."/>
            <person name="Futagami T."/>
            <person name="Toyoda A."/>
            <person name="Takaki Y."/>
            <person name="Nishi S."/>
            <person name="Hori S."/>
            <person name="Arai W."/>
            <person name="Tsubouchi T."/>
            <person name="Morono Y."/>
            <person name="Uchiyama I."/>
            <person name="Ito T."/>
            <person name="Fujiyama A."/>
            <person name="Inagaki F."/>
            <person name="Takami H."/>
        </authorList>
    </citation>
    <scope>NUCLEOTIDE SEQUENCE</scope>
    <source>
        <strain evidence="2">Expedition CK06-06</strain>
    </source>
</reference>
<dbReference type="InterPro" id="IPR038071">
    <property type="entry name" value="UROD/MetE-like_sf"/>
</dbReference>
<evidence type="ECO:0000259" key="1">
    <source>
        <dbReference type="Pfam" id="PF01208"/>
    </source>
</evidence>
<comment type="caution">
    <text evidence="2">The sequence shown here is derived from an EMBL/GenBank/DDBJ whole genome shotgun (WGS) entry which is preliminary data.</text>
</comment>
<accession>X0ZBH4</accession>
<feature type="domain" description="Uroporphyrinogen decarboxylase (URO-D)" evidence="1">
    <location>
        <begin position="29"/>
        <end position="152"/>
    </location>
</feature>
<dbReference type="InterPro" id="IPR000257">
    <property type="entry name" value="Uroporphyrinogen_deCOase"/>
</dbReference>
<proteinExistence type="predicted"/>
<dbReference type="GO" id="GO:0004853">
    <property type="term" value="F:uroporphyrinogen decarboxylase activity"/>
    <property type="evidence" value="ECO:0007669"/>
    <property type="project" value="InterPro"/>
</dbReference>
<dbReference type="PANTHER" id="PTHR47099:SF1">
    <property type="entry name" value="METHYLCOBAMIDE:COM METHYLTRANSFERASE MTBA"/>
    <property type="match status" value="1"/>
</dbReference>
<dbReference type="EMBL" id="BART01001311">
    <property type="protein sequence ID" value="GAG66524.1"/>
    <property type="molecule type" value="Genomic_DNA"/>
</dbReference>
<organism evidence="2">
    <name type="scientific">marine sediment metagenome</name>
    <dbReference type="NCBI Taxonomy" id="412755"/>
    <lineage>
        <taxon>unclassified sequences</taxon>
        <taxon>metagenomes</taxon>
        <taxon>ecological metagenomes</taxon>
    </lineage>
</organism>
<dbReference type="GO" id="GO:0006779">
    <property type="term" value="P:porphyrin-containing compound biosynthetic process"/>
    <property type="evidence" value="ECO:0007669"/>
    <property type="project" value="InterPro"/>
</dbReference>
<dbReference type="SUPFAM" id="SSF51726">
    <property type="entry name" value="UROD/MetE-like"/>
    <property type="match status" value="1"/>
</dbReference>
<dbReference type="Pfam" id="PF01208">
    <property type="entry name" value="URO-D"/>
    <property type="match status" value="1"/>
</dbReference>
<sequence length="163" mass="19097">MLDYQISYIKQRAEIRDDFLPALWPYIGTAIFPSAFGGKVKYFQDREPWAEPFIFGDPKAVYKLKKADVYDGLLGDVLNMEKFFIKETKGRIPIRITDIESPLGVAVQMWNPIDFYTALYNSPGEVHFLLQRITELMIKFIRKFREIAGELLFIPVKRVTYKF</sequence>
<gene>
    <name evidence="2" type="ORF">S01H4_04769</name>
</gene>
<dbReference type="Gene3D" id="3.20.20.210">
    <property type="match status" value="1"/>
</dbReference>
<dbReference type="PANTHER" id="PTHR47099">
    <property type="entry name" value="METHYLCOBAMIDE:COM METHYLTRANSFERASE MTBA"/>
    <property type="match status" value="1"/>
</dbReference>
<name>X0ZBH4_9ZZZZ</name>
<protein>
    <recommendedName>
        <fullName evidence="1">Uroporphyrinogen decarboxylase (URO-D) domain-containing protein</fullName>
    </recommendedName>
</protein>
<dbReference type="InterPro" id="IPR052024">
    <property type="entry name" value="Methanogen_methyltrans"/>
</dbReference>
<evidence type="ECO:0000313" key="2">
    <source>
        <dbReference type="EMBL" id="GAG66524.1"/>
    </source>
</evidence>
<dbReference type="AlphaFoldDB" id="X0ZBH4"/>